<dbReference type="Gramene" id="TraesRN2D0100659300.1">
    <property type="protein sequence ID" value="TraesRN2D0100659300.1"/>
    <property type="gene ID" value="TraesRN2D0100659300"/>
</dbReference>
<feature type="region of interest" description="Disordered" evidence="1">
    <location>
        <begin position="188"/>
        <end position="213"/>
    </location>
</feature>
<keyword evidence="3" id="KW-1185">Reference proteome</keyword>
<reference evidence="2" key="2">
    <citation type="submission" date="2018-10" db="UniProtKB">
        <authorList>
            <consortium name="EnsemblPlants"/>
        </authorList>
    </citation>
    <scope>IDENTIFICATION</scope>
</reference>
<proteinExistence type="predicted"/>
<protein>
    <recommendedName>
        <fullName evidence="4">PB1 domain-containing protein</fullName>
    </recommendedName>
</protein>
<dbReference type="Gramene" id="TraesWEE_scaffold_000383_01G000200.1">
    <property type="protein sequence ID" value="TraesWEE_scaffold_000383_01G000200.1"/>
    <property type="gene ID" value="TraesWEE_scaffold_000383_01G000200"/>
</dbReference>
<dbReference type="InterPro" id="IPR053198">
    <property type="entry name" value="Gynoecium_Dev_Regulator"/>
</dbReference>
<dbReference type="EnsemblPlants" id="TraesCS2D02G268800.1">
    <property type="protein sequence ID" value="TraesCS2D02G268800.1"/>
    <property type="gene ID" value="TraesCS2D02G268800"/>
</dbReference>
<dbReference type="Proteomes" id="UP000019116">
    <property type="component" value="Chromosome 2D"/>
</dbReference>
<dbReference type="Gramene" id="TraesROB_scaffold_016296_01G000100.1">
    <property type="protein sequence ID" value="TraesROB_scaffold_016296_01G000100.1"/>
    <property type="gene ID" value="TraesROB_scaffold_016296_01G000100"/>
</dbReference>
<dbReference type="Gramene" id="TraesCS2D02G268800.1">
    <property type="protein sequence ID" value="TraesCS2D02G268800.1"/>
    <property type="gene ID" value="TraesCS2D02G268800"/>
</dbReference>
<evidence type="ECO:0008006" key="4">
    <source>
        <dbReference type="Google" id="ProtNLM"/>
    </source>
</evidence>
<dbReference type="PANTHER" id="PTHR31066">
    <property type="entry name" value="OS05G0427100 PROTEIN-RELATED"/>
    <property type="match status" value="1"/>
</dbReference>
<feature type="compositionally biased region" description="Low complexity" evidence="1">
    <location>
        <begin position="192"/>
        <end position="213"/>
    </location>
</feature>
<organism evidence="2">
    <name type="scientific">Triticum aestivum</name>
    <name type="common">Wheat</name>
    <dbReference type="NCBI Taxonomy" id="4565"/>
    <lineage>
        <taxon>Eukaryota</taxon>
        <taxon>Viridiplantae</taxon>
        <taxon>Streptophyta</taxon>
        <taxon>Embryophyta</taxon>
        <taxon>Tracheophyta</taxon>
        <taxon>Spermatophyta</taxon>
        <taxon>Magnoliopsida</taxon>
        <taxon>Liliopsida</taxon>
        <taxon>Poales</taxon>
        <taxon>Poaceae</taxon>
        <taxon>BOP clade</taxon>
        <taxon>Pooideae</taxon>
        <taxon>Triticodae</taxon>
        <taxon>Triticeae</taxon>
        <taxon>Triticinae</taxon>
        <taxon>Triticum</taxon>
    </lineage>
</organism>
<sequence length="294" mass="31734">MATEQSRYGHRKLMVSYGGKLQRFSEGGGPQYIGGEHQVVSVSQSISLQELRDRLATAVGCFNIAIQYVRPGKPLDALHDVVTAGDVRDLLDWVLYRDMHIKLLRANPADVPQVRVFVVRVDGRPPLPEALFTPAPSTLVAAPTEAPVSLSSLKRRTPLSGPHPSERISAFPVAAVDGARHNVFDYDDNCQSTLSPPSTGDDTTSSSKTAGSTCATQDVAPNAAMQRSLARPAPVFLVPVAPVIVYQPVIPVYQVFVVRDCAVHRLNQIRCLPISYDMDSITKAAVQGANQALA</sequence>
<dbReference type="AlphaFoldDB" id="A0A3B6DD41"/>
<evidence type="ECO:0000256" key="1">
    <source>
        <dbReference type="SAM" id="MobiDB-lite"/>
    </source>
</evidence>
<name>A0A3B6DD41_WHEAT</name>
<evidence type="ECO:0000313" key="2">
    <source>
        <dbReference type="EnsemblPlants" id="TraesCS2D02G268800.1"/>
    </source>
</evidence>
<dbReference type="Gramene" id="TraesCLE_scaffold_054680_01G000100.1">
    <property type="protein sequence ID" value="TraesCLE_scaffold_054680_01G000100.1"/>
    <property type="gene ID" value="TraesCLE_scaffold_054680_01G000100"/>
</dbReference>
<dbReference type="Gramene" id="TraesCAD_scaffold_000782_01G000200.1">
    <property type="protein sequence ID" value="TraesCAD_scaffold_000782_01G000200.1"/>
    <property type="gene ID" value="TraesCAD_scaffold_000782_01G000200"/>
</dbReference>
<evidence type="ECO:0000313" key="3">
    <source>
        <dbReference type="Proteomes" id="UP000019116"/>
    </source>
</evidence>
<accession>A0A3B6DD41</accession>
<reference evidence="2" key="1">
    <citation type="submission" date="2018-08" db="EMBL/GenBank/DDBJ databases">
        <authorList>
            <person name="Rossello M."/>
        </authorList>
    </citation>
    <scope>NUCLEOTIDE SEQUENCE [LARGE SCALE GENOMIC DNA]</scope>
    <source>
        <strain evidence="2">cv. Chinese Spring</strain>
    </source>
</reference>
<dbReference type="Gramene" id="TraesCS2D03G0619400.1">
    <property type="protein sequence ID" value="TraesCS2D03G0619400.1.CDS"/>
    <property type="gene ID" value="TraesCS2D03G0619400"/>
</dbReference>
<dbReference type="PANTHER" id="PTHR31066:SF64">
    <property type="entry name" value="OS04G0284800 PROTEIN"/>
    <property type="match status" value="1"/>
</dbReference>